<protein>
    <submittedName>
        <fullName evidence="1">Uncharacterized protein</fullName>
    </submittedName>
</protein>
<dbReference type="Proteomes" id="UP000678679">
    <property type="component" value="Chromosome 2"/>
</dbReference>
<name>A0AAX1NDS6_9BACT</name>
<dbReference type="KEGG" id="fya:KMW28_25880"/>
<reference evidence="1 2" key="1">
    <citation type="submission" date="2021-05" db="EMBL/GenBank/DDBJ databases">
        <title>Comparative genomic studies on the polysaccharide-degrading batcterial strains of the Flammeovirga genus.</title>
        <authorList>
            <person name="Zewei F."/>
            <person name="Zheng Z."/>
            <person name="Yu L."/>
            <person name="Ruyue G."/>
            <person name="Yanhong M."/>
            <person name="Yuanyuan C."/>
            <person name="Jingyan G."/>
            <person name="Wenjun H."/>
        </authorList>
    </citation>
    <scope>NUCLEOTIDE SEQUENCE [LARGE SCALE GENOMIC DNA]</scope>
    <source>
        <strain evidence="1 2">NBRC:100898</strain>
    </source>
</reference>
<organism evidence="1 2">
    <name type="scientific">Flammeovirga yaeyamensis</name>
    <dbReference type="NCBI Taxonomy" id="367791"/>
    <lineage>
        <taxon>Bacteria</taxon>
        <taxon>Pseudomonadati</taxon>
        <taxon>Bacteroidota</taxon>
        <taxon>Cytophagia</taxon>
        <taxon>Cytophagales</taxon>
        <taxon>Flammeovirgaceae</taxon>
        <taxon>Flammeovirga</taxon>
    </lineage>
</organism>
<accession>A0AAX1NDS6</accession>
<sequence>MNLQEDIYIYFVDHFSSLNDQSLLELIRTTSTKEVSHHNKKMLDALNDVRNARSI</sequence>
<dbReference type="AlphaFoldDB" id="A0AAX1NDS6"/>
<evidence type="ECO:0000313" key="2">
    <source>
        <dbReference type="Proteomes" id="UP000678679"/>
    </source>
</evidence>
<gene>
    <name evidence="1" type="ORF">KMW28_25880</name>
</gene>
<keyword evidence="2" id="KW-1185">Reference proteome</keyword>
<evidence type="ECO:0000313" key="1">
    <source>
        <dbReference type="EMBL" id="QWG04327.1"/>
    </source>
</evidence>
<dbReference type="RefSeq" id="WP_158297882.1">
    <property type="nucleotide sequence ID" value="NZ_CP076133.1"/>
</dbReference>
<dbReference type="EMBL" id="CP076133">
    <property type="protein sequence ID" value="QWG04327.1"/>
    <property type="molecule type" value="Genomic_DNA"/>
</dbReference>
<proteinExistence type="predicted"/>